<protein>
    <submittedName>
        <fullName evidence="3">Uncharacterized protein</fullName>
    </submittedName>
</protein>
<proteinExistence type="predicted"/>
<evidence type="ECO:0000313" key="3">
    <source>
        <dbReference type="EMBL" id="KAK3766544.1"/>
    </source>
</evidence>
<dbReference type="Proteomes" id="UP001283361">
    <property type="component" value="Unassembled WGS sequence"/>
</dbReference>
<dbReference type="AlphaFoldDB" id="A0AAE1DDB9"/>
<feature type="signal peptide" evidence="2">
    <location>
        <begin position="1"/>
        <end position="16"/>
    </location>
</feature>
<gene>
    <name evidence="3" type="ORF">RRG08_028662</name>
</gene>
<organism evidence="3 4">
    <name type="scientific">Elysia crispata</name>
    <name type="common">lettuce slug</name>
    <dbReference type="NCBI Taxonomy" id="231223"/>
    <lineage>
        <taxon>Eukaryota</taxon>
        <taxon>Metazoa</taxon>
        <taxon>Spiralia</taxon>
        <taxon>Lophotrochozoa</taxon>
        <taxon>Mollusca</taxon>
        <taxon>Gastropoda</taxon>
        <taxon>Heterobranchia</taxon>
        <taxon>Euthyneura</taxon>
        <taxon>Panpulmonata</taxon>
        <taxon>Sacoglossa</taxon>
        <taxon>Placobranchoidea</taxon>
        <taxon>Plakobranchidae</taxon>
        <taxon>Elysia</taxon>
    </lineage>
</organism>
<feature type="chain" id="PRO_5041970027" evidence="2">
    <location>
        <begin position="17"/>
        <end position="107"/>
    </location>
</feature>
<accession>A0AAE1DDB9</accession>
<keyword evidence="4" id="KW-1185">Reference proteome</keyword>
<feature type="region of interest" description="Disordered" evidence="1">
    <location>
        <begin position="86"/>
        <end position="107"/>
    </location>
</feature>
<name>A0AAE1DDB9_9GAST</name>
<evidence type="ECO:0000313" key="4">
    <source>
        <dbReference type="Proteomes" id="UP001283361"/>
    </source>
</evidence>
<evidence type="ECO:0000256" key="1">
    <source>
        <dbReference type="SAM" id="MobiDB-lite"/>
    </source>
</evidence>
<keyword evidence="2" id="KW-0732">Signal</keyword>
<sequence length="107" mass="11471">MSAFLCLWRIWTGAYPEPIGICLKPRVARLWGDEGITLGGLAASYLTFLPVPKRKNRVHGHTASTAANLVLGAAAVATRGGYFTPHGRPGREMGGRWSLARAPDADV</sequence>
<dbReference type="EMBL" id="JAWDGP010004210">
    <property type="protein sequence ID" value="KAK3766544.1"/>
    <property type="molecule type" value="Genomic_DNA"/>
</dbReference>
<reference evidence="3" key="1">
    <citation type="journal article" date="2023" name="G3 (Bethesda)">
        <title>A reference genome for the long-term kleptoplast-retaining sea slug Elysia crispata morphotype clarki.</title>
        <authorList>
            <person name="Eastman K.E."/>
            <person name="Pendleton A.L."/>
            <person name="Shaikh M.A."/>
            <person name="Suttiyut T."/>
            <person name="Ogas R."/>
            <person name="Tomko P."/>
            <person name="Gavelis G."/>
            <person name="Widhalm J.R."/>
            <person name="Wisecaver J.H."/>
        </authorList>
    </citation>
    <scope>NUCLEOTIDE SEQUENCE</scope>
    <source>
        <strain evidence="3">ECLA1</strain>
    </source>
</reference>
<evidence type="ECO:0000256" key="2">
    <source>
        <dbReference type="SAM" id="SignalP"/>
    </source>
</evidence>
<comment type="caution">
    <text evidence="3">The sequence shown here is derived from an EMBL/GenBank/DDBJ whole genome shotgun (WGS) entry which is preliminary data.</text>
</comment>